<evidence type="ECO:0000313" key="2">
    <source>
        <dbReference type="Proteomes" id="UP000233517"/>
    </source>
</evidence>
<sequence length="550" mass="63830">MKEMKNLGIVPSLSIARILKGFSVEKAVVVTQISFFYRFLEFLGRVYLSLEELSQIYFYLPIERRVELKKHLEAIAKDFSGWKNFYEVNRYSARILKDMALNEMSEVVTNFQQAYDGFKLSVGDVIMERTFFCLMEERAISFEEKITVIRCSHQISEEKIEELFLMIKSFFNAEQFVCIPGLDDKHKTKGQRKMLYLSDNFRNLIRTHNRTKPGAPLRREIVATTENYELLQDELLQAYYDEKTWTNMKRMLFGKIEKLVLGIEDWLEILVKYGTDRKLKNLAMNKMRQLGLSFDQLNNTLNRAKDPEVRMVILEEMFSLSFANFARLSVICPKCIEFPNIFDKVFSLMLETAISSEDAEKVCDILTKSKSRNNTDFLLRILNLGVGFETLEKLFVKSSQDSKKILAAPLRLAAVGNFDYLFRVFTHIRFIDDGDKRCQNKCLKDMIFLGEESRNVEHLFTIYQLALLVDNFIISERVVNLIKEANYEFSLLLNIYEKLEKNNIINNGLAAFLQGEMIIKAKSNSEKAVAFIKAPLQIKNIALASLLKAA</sequence>
<protein>
    <submittedName>
        <fullName evidence="1">Uncharacterized protein</fullName>
    </submittedName>
</protein>
<dbReference type="Proteomes" id="UP000233517">
    <property type="component" value="Unassembled WGS sequence"/>
</dbReference>
<accession>A0A2N2EAP3</accession>
<reference evidence="1 2" key="1">
    <citation type="journal article" date="2017" name="ISME J.">
        <title>Potential for microbial H2 and metal transformations associated with novel bacteria and archaea in deep terrestrial subsurface sediments.</title>
        <authorList>
            <person name="Hernsdorf A.W."/>
            <person name="Amano Y."/>
            <person name="Miyakawa K."/>
            <person name="Ise K."/>
            <person name="Suzuki Y."/>
            <person name="Anantharaman K."/>
            <person name="Probst A."/>
            <person name="Burstein D."/>
            <person name="Thomas B.C."/>
            <person name="Banfield J.F."/>
        </authorList>
    </citation>
    <scope>NUCLEOTIDE SEQUENCE [LARGE SCALE GENOMIC DNA]</scope>
    <source>
        <strain evidence="1">HGW-Falkowbacteria-1</strain>
    </source>
</reference>
<dbReference type="AlphaFoldDB" id="A0A2N2EAP3"/>
<name>A0A2N2EAP3_9BACT</name>
<proteinExistence type="predicted"/>
<organism evidence="1 2">
    <name type="scientific">Candidatus Falkowbacteria bacterium HGW-Falkowbacteria-1</name>
    <dbReference type="NCBI Taxonomy" id="2013768"/>
    <lineage>
        <taxon>Bacteria</taxon>
        <taxon>Candidatus Falkowiibacteriota</taxon>
    </lineage>
</organism>
<dbReference type="EMBL" id="PHAI01000001">
    <property type="protein sequence ID" value="PKM91742.1"/>
    <property type="molecule type" value="Genomic_DNA"/>
</dbReference>
<evidence type="ECO:0000313" key="1">
    <source>
        <dbReference type="EMBL" id="PKM91742.1"/>
    </source>
</evidence>
<comment type="caution">
    <text evidence="1">The sequence shown here is derived from an EMBL/GenBank/DDBJ whole genome shotgun (WGS) entry which is preliminary data.</text>
</comment>
<gene>
    <name evidence="1" type="ORF">CVU82_00865</name>
</gene>